<dbReference type="SUPFAM" id="SSF51011">
    <property type="entry name" value="Glycosyl hydrolase domain"/>
    <property type="match status" value="1"/>
</dbReference>
<comment type="catalytic activity">
    <reaction evidence="1 10">
        <text>Transfers a segment of a (1-&gt;4)-alpha-D-glucan chain to a primary hydroxy group in a similar glucan chain.</text>
        <dbReference type="EC" id="2.4.1.18"/>
    </reaction>
</comment>
<evidence type="ECO:0000313" key="14">
    <source>
        <dbReference type="Proteomes" id="UP000886852"/>
    </source>
</evidence>
<organism evidence="13 14">
    <name type="scientific">Candidatus Fimimonas merdipullorum</name>
    <dbReference type="NCBI Taxonomy" id="2840822"/>
    <lineage>
        <taxon>Bacteria</taxon>
        <taxon>Pseudomonadati</taxon>
        <taxon>Myxococcota</taxon>
        <taxon>Myxococcia</taxon>
        <taxon>Myxococcales</taxon>
        <taxon>Cystobacterineae</taxon>
        <taxon>Myxococcaceae</taxon>
        <taxon>Myxococcaceae incertae sedis</taxon>
        <taxon>Candidatus Fimimonas</taxon>
    </lineage>
</organism>
<evidence type="ECO:0000256" key="8">
    <source>
        <dbReference type="ARBA" id="ARBA00023056"/>
    </source>
</evidence>
<dbReference type="PANTHER" id="PTHR43651:SF3">
    <property type="entry name" value="1,4-ALPHA-GLUCAN-BRANCHING ENZYME"/>
    <property type="match status" value="1"/>
</dbReference>
<dbReference type="InterPro" id="IPR017853">
    <property type="entry name" value="GH"/>
</dbReference>
<evidence type="ECO:0000256" key="4">
    <source>
        <dbReference type="ARBA" id="ARBA00009000"/>
    </source>
</evidence>
<evidence type="ECO:0000259" key="12">
    <source>
        <dbReference type="SMART" id="SM00642"/>
    </source>
</evidence>
<dbReference type="Proteomes" id="UP000886852">
    <property type="component" value="Unassembled WGS sequence"/>
</dbReference>
<dbReference type="InterPro" id="IPR004193">
    <property type="entry name" value="Glyco_hydro_13_N"/>
</dbReference>
<evidence type="ECO:0000256" key="5">
    <source>
        <dbReference type="ARBA" id="ARBA00022600"/>
    </source>
</evidence>
<comment type="function">
    <text evidence="2 10">Catalyzes the formation of the alpha-1,6-glucosidic linkages in glycogen by scission of a 1,4-alpha-linked oligosaccharide from growing alpha-1,4-glucan chains and the subsequent attachment of the oligosaccharide to the alpha-1,6 position.</text>
</comment>
<keyword evidence="6 10" id="KW-0328">Glycosyltransferase</keyword>
<comment type="caution">
    <text evidence="13">The sequence shown here is derived from an EMBL/GenBank/DDBJ whole genome shotgun (WGS) entry which is preliminary data.</text>
</comment>
<keyword evidence="7 10" id="KW-0808">Transferase</keyword>
<comment type="pathway">
    <text evidence="3 10">Glycan biosynthesis; glycogen biosynthesis.</text>
</comment>
<name>A0A9D1MXD1_9BACT</name>
<dbReference type="InterPro" id="IPR044143">
    <property type="entry name" value="GlgB_N_E_set_prok"/>
</dbReference>
<evidence type="ECO:0000256" key="1">
    <source>
        <dbReference type="ARBA" id="ARBA00000826"/>
    </source>
</evidence>
<dbReference type="GO" id="GO:0043169">
    <property type="term" value="F:cation binding"/>
    <property type="evidence" value="ECO:0007669"/>
    <property type="project" value="InterPro"/>
</dbReference>
<dbReference type="InterPro" id="IPR006048">
    <property type="entry name" value="A-amylase/branching_C"/>
</dbReference>
<dbReference type="NCBIfam" id="TIGR01515">
    <property type="entry name" value="branching_enzym"/>
    <property type="match status" value="1"/>
</dbReference>
<dbReference type="SMART" id="SM00642">
    <property type="entry name" value="Aamy"/>
    <property type="match status" value="1"/>
</dbReference>
<dbReference type="Pfam" id="PF00128">
    <property type="entry name" value="Alpha-amylase"/>
    <property type="match status" value="1"/>
</dbReference>
<dbReference type="InterPro" id="IPR013780">
    <property type="entry name" value="Glyco_hydro_b"/>
</dbReference>
<dbReference type="CDD" id="cd11322">
    <property type="entry name" value="AmyAc_Glg_BE"/>
    <property type="match status" value="1"/>
</dbReference>
<dbReference type="Gene3D" id="2.60.40.1180">
    <property type="entry name" value="Golgi alpha-mannosidase II"/>
    <property type="match status" value="1"/>
</dbReference>
<feature type="active site" description="Nucleophile" evidence="10 11">
    <location>
        <position position="296"/>
    </location>
</feature>
<comment type="subunit">
    <text evidence="10">Monomer.</text>
</comment>
<reference evidence="13" key="1">
    <citation type="submission" date="2020-10" db="EMBL/GenBank/DDBJ databases">
        <authorList>
            <person name="Gilroy R."/>
        </authorList>
    </citation>
    <scope>NUCLEOTIDE SEQUENCE</scope>
    <source>
        <strain evidence="13">ChiHjej12B11-7776</strain>
    </source>
</reference>
<dbReference type="InterPro" id="IPR037439">
    <property type="entry name" value="Branching_enzy"/>
</dbReference>
<dbReference type="AlphaFoldDB" id="A0A9D1MXD1"/>
<reference evidence="13" key="2">
    <citation type="journal article" date="2021" name="PeerJ">
        <title>Extensive microbial diversity within the chicken gut microbiome revealed by metagenomics and culture.</title>
        <authorList>
            <person name="Gilroy R."/>
            <person name="Ravi A."/>
            <person name="Getino M."/>
            <person name="Pursley I."/>
            <person name="Horton D.L."/>
            <person name="Alikhan N.F."/>
            <person name="Baker D."/>
            <person name="Gharbi K."/>
            <person name="Hall N."/>
            <person name="Watson M."/>
            <person name="Adriaenssens E.M."/>
            <person name="Foster-Nyarko E."/>
            <person name="Jarju S."/>
            <person name="Secka A."/>
            <person name="Antonio M."/>
            <person name="Oren A."/>
            <person name="Chaudhuri R.R."/>
            <person name="La Ragione R."/>
            <person name="Hildebrand F."/>
            <person name="Pallen M.J."/>
        </authorList>
    </citation>
    <scope>NUCLEOTIDE SEQUENCE</scope>
    <source>
        <strain evidence="13">ChiHjej12B11-7776</strain>
    </source>
</reference>
<dbReference type="NCBIfam" id="NF003811">
    <property type="entry name" value="PRK05402.1"/>
    <property type="match status" value="1"/>
</dbReference>
<sequence>MNKFTEFYNGNSVDAYKLLGCHKVGENRYHFAVWAPNAKEVSVIGDFNNWLVNHDKMALEDGIWQITLDARKGDCYKFAITTQSGGILYKADPYAAYSELRPKTASVVWDDQPYLWTDGDWIAKQNKKDVYRSAVNIYEVHAGSWRRHYDGSLYSYRDLAKYLVPYVKKMGYTHVEFLPLAEHPLDASWGYQITGFYAPTSRYGTPEDLKYLVDKFHKAGIGVILDWVPAHFCKDAQGLMEFDGTCCYESADDFKKEHKSWGTRIFDYSRYEVQSFLISNAVYWLKEFHFDGLRVDAVASMLYLDYDRRDGEWRPNKWGGKENLEAIDFLKKLSCKVFEACPYAMFVAEESTAFPKVTHPTYTGGLGFNFKWNMGWMNDVLSYMQTDTLFRIDNHNKLTFSMCYAYSENYILPLSHDEVVHMKGSLINKMFGDYDTKFGQLKALLGFQYAHPGKKLNFMGVELAQWNEWSESKELDWMLLDYPKHDAHRRFVMQLNKTYKKYKPLYQVDTSWEGFKWLLPDDAKNSVLVFERIDKKGNVLLAVINFSIYDYYNYGFELEEGEYSLVLNSDDVDFGGKGVHVEDKIVAEKGYAYVNMPSSSVQYYYKPAGKKSVGKKKKTTEK</sequence>
<feature type="active site" description="Proton donor" evidence="10 11">
    <location>
        <position position="349"/>
    </location>
</feature>
<protein>
    <recommendedName>
        <fullName evidence="10">1,4-alpha-glucan branching enzyme GlgB</fullName>
        <ecNumber evidence="10">2.4.1.18</ecNumber>
    </recommendedName>
    <alternativeName>
        <fullName evidence="10">1,4-alpha-D-glucan:1,4-alpha-D-glucan 6-glucosyl-transferase</fullName>
    </alternativeName>
    <alternativeName>
        <fullName evidence="10">Alpha-(1-&gt;4)-glucan branching enzyme</fullName>
    </alternativeName>
    <alternativeName>
        <fullName evidence="10">Glycogen branching enzyme</fullName>
        <shortName evidence="10">BE</shortName>
    </alternativeName>
</protein>
<dbReference type="GO" id="GO:0003844">
    <property type="term" value="F:1,4-alpha-glucan branching enzyme activity"/>
    <property type="evidence" value="ECO:0007669"/>
    <property type="project" value="UniProtKB-UniRule"/>
</dbReference>
<evidence type="ECO:0000256" key="7">
    <source>
        <dbReference type="ARBA" id="ARBA00022679"/>
    </source>
</evidence>
<dbReference type="InterPro" id="IPR006047">
    <property type="entry name" value="GH13_cat_dom"/>
</dbReference>
<dbReference type="Gene3D" id="3.20.20.80">
    <property type="entry name" value="Glycosidases"/>
    <property type="match status" value="1"/>
</dbReference>
<gene>
    <name evidence="10 13" type="primary">glgB</name>
    <name evidence="13" type="ORF">IAC72_04465</name>
</gene>
<dbReference type="Pfam" id="PF02806">
    <property type="entry name" value="Alpha-amylase_C"/>
    <property type="match status" value="1"/>
</dbReference>
<dbReference type="InterPro" id="IPR014756">
    <property type="entry name" value="Ig_E-set"/>
</dbReference>
<dbReference type="HAMAP" id="MF_00685">
    <property type="entry name" value="GlgB"/>
    <property type="match status" value="1"/>
</dbReference>
<dbReference type="NCBIfam" id="NF008967">
    <property type="entry name" value="PRK12313.1"/>
    <property type="match status" value="1"/>
</dbReference>
<dbReference type="SUPFAM" id="SSF51445">
    <property type="entry name" value="(Trans)glycosidases"/>
    <property type="match status" value="1"/>
</dbReference>
<evidence type="ECO:0000256" key="9">
    <source>
        <dbReference type="ARBA" id="ARBA00023277"/>
    </source>
</evidence>
<evidence type="ECO:0000256" key="3">
    <source>
        <dbReference type="ARBA" id="ARBA00004964"/>
    </source>
</evidence>
<dbReference type="PIRSF" id="PIRSF000463">
    <property type="entry name" value="GlgB"/>
    <property type="match status" value="1"/>
</dbReference>
<keyword evidence="9 10" id="KW-0119">Carbohydrate metabolism</keyword>
<evidence type="ECO:0000256" key="11">
    <source>
        <dbReference type="PIRSR" id="PIRSR000463-1"/>
    </source>
</evidence>
<dbReference type="PANTHER" id="PTHR43651">
    <property type="entry name" value="1,4-ALPHA-GLUCAN-BRANCHING ENZYME"/>
    <property type="match status" value="1"/>
</dbReference>
<dbReference type="Gene3D" id="2.60.40.10">
    <property type="entry name" value="Immunoglobulins"/>
    <property type="match status" value="1"/>
</dbReference>
<evidence type="ECO:0000256" key="10">
    <source>
        <dbReference type="HAMAP-Rule" id="MF_00685"/>
    </source>
</evidence>
<feature type="domain" description="Glycosyl hydrolase family 13 catalytic" evidence="12">
    <location>
        <begin position="139"/>
        <end position="516"/>
    </location>
</feature>
<dbReference type="GO" id="GO:0005829">
    <property type="term" value="C:cytosol"/>
    <property type="evidence" value="ECO:0007669"/>
    <property type="project" value="TreeGrafter"/>
</dbReference>
<dbReference type="GO" id="GO:0004553">
    <property type="term" value="F:hydrolase activity, hydrolyzing O-glycosyl compounds"/>
    <property type="evidence" value="ECO:0007669"/>
    <property type="project" value="InterPro"/>
</dbReference>
<dbReference type="GO" id="GO:0005978">
    <property type="term" value="P:glycogen biosynthetic process"/>
    <property type="evidence" value="ECO:0007669"/>
    <property type="project" value="UniProtKB-UniRule"/>
</dbReference>
<evidence type="ECO:0000256" key="6">
    <source>
        <dbReference type="ARBA" id="ARBA00022676"/>
    </source>
</evidence>
<evidence type="ECO:0000313" key="13">
    <source>
        <dbReference type="EMBL" id="HIU91243.1"/>
    </source>
</evidence>
<dbReference type="Pfam" id="PF02922">
    <property type="entry name" value="CBM_48"/>
    <property type="match status" value="1"/>
</dbReference>
<proteinExistence type="inferred from homology"/>
<dbReference type="InterPro" id="IPR006407">
    <property type="entry name" value="GlgB"/>
</dbReference>
<evidence type="ECO:0000256" key="2">
    <source>
        <dbReference type="ARBA" id="ARBA00002953"/>
    </source>
</evidence>
<dbReference type="CDD" id="cd02855">
    <property type="entry name" value="E_set_GBE_prok_N"/>
    <property type="match status" value="1"/>
</dbReference>
<comment type="similarity">
    <text evidence="4 10">Belongs to the glycosyl hydrolase 13 family. GlgB subfamily.</text>
</comment>
<keyword evidence="8 10" id="KW-0320">Glycogen biosynthesis</keyword>
<dbReference type="InterPro" id="IPR013783">
    <property type="entry name" value="Ig-like_fold"/>
</dbReference>
<dbReference type="SUPFAM" id="SSF81296">
    <property type="entry name" value="E set domains"/>
    <property type="match status" value="1"/>
</dbReference>
<keyword evidence="5 10" id="KW-0321">Glycogen metabolism</keyword>
<accession>A0A9D1MXD1</accession>
<dbReference type="FunFam" id="3.20.20.80:FF:000003">
    <property type="entry name" value="1,4-alpha-glucan branching enzyme GlgB"/>
    <property type="match status" value="1"/>
</dbReference>
<dbReference type="EMBL" id="DVOC01000076">
    <property type="protein sequence ID" value="HIU91243.1"/>
    <property type="molecule type" value="Genomic_DNA"/>
</dbReference>
<dbReference type="EC" id="2.4.1.18" evidence="10"/>